<accession>A0A8K1LF21</accession>
<gene>
    <name evidence="12" type="ORF">HGM15179_015730</name>
</gene>
<dbReference type="Gene3D" id="2.10.25.10">
    <property type="entry name" value="Laminin"/>
    <property type="match status" value="8"/>
</dbReference>
<evidence type="ECO:0000313" key="13">
    <source>
        <dbReference type="Proteomes" id="UP000796761"/>
    </source>
</evidence>
<dbReference type="PROSITE" id="PS51364">
    <property type="entry name" value="TB"/>
    <property type="match status" value="1"/>
</dbReference>
<dbReference type="SMART" id="SM00181">
    <property type="entry name" value="EGF"/>
    <property type="match status" value="8"/>
</dbReference>
<evidence type="ECO:0000256" key="2">
    <source>
        <dbReference type="ARBA" id="ARBA00022525"/>
    </source>
</evidence>
<keyword evidence="4 9" id="KW-0245">EGF-like domain</keyword>
<dbReference type="InterPro" id="IPR000152">
    <property type="entry name" value="EGF-type_Asp/Asn_hydroxyl_site"/>
</dbReference>
<feature type="domain" description="EGF-like" evidence="10">
    <location>
        <begin position="388"/>
        <end position="428"/>
    </location>
</feature>
<evidence type="ECO:0000256" key="6">
    <source>
        <dbReference type="ARBA" id="ARBA00022737"/>
    </source>
</evidence>
<dbReference type="InterPro" id="IPR049883">
    <property type="entry name" value="NOTCH1_EGF-like"/>
</dbReference>
<dbReference type="PROSITE" id="PS00010">
    <property type="entry name" value="ASX_HYDROXYL"/>
    <property type="match status" value="8"/>
</dbReference>
<dbReference type="PROSITE" id="PS01186">
    <property type="entry name" value="EGF_2"/>
    <property type="match status" value="5"/>
</dbReference>
<dbReference type="FunFam" id="2.10.25.10:FF:000071">
    <property type="entry name" value="Fibrillin 2"/>
    <property type="match status" value="1"/>
</dbReference>
<dbReference type="SUPFAM" id="SSF57196">
    <property type="entry name" value="EGF/Laminin"/>
    <property type="match status" value="2"/>
</dbReference>
<keyword evidence="7" id="KW-1015">Disulfide bond</keyword>
<sequence>LDECSDGTQRCSANAQCVNSPGSYHCACAQGFTGDGFTCSDVDECAENINLCENGQCLNAPGAFRCECEMGFTPASDSKSCQDTDECSFQNICVFGTCNNLPGMFRCICDDGYELDRTGGNCTDIDECADPINCVNGLCVNTPGRYECNCPPDFQLNPTGVGCVAEYNTLCPGGEGFRPNPITIILEDIDECQELPGLCQGGNCINTFGSFQCECPRGYYLSEETRICEDIDECVAHLGVCGPGTCYNTLGNYTCICPPEYMQVNGGHNCMDMRKSFCYRSYNGTSCENELPFNVTKRMCCCTYNIGKAWNKPCEPCPTPGAVDFKSLCGNIPGFTFDIHTGKAVDIDECKEIPGICANGVCINQIGSFRCECPTGFSYNDLLLVCEDLDECSQSPRPCNFICKNSEGSYQCSCPRGYVLQEDGKTCKDNSISYFQILMNVKPNNTIVSFSASTPLVASHANVHLVLHNIIQLVLGKPQSGNLYLRAPDFSVGLRLNNPSFLSLSSQQSCSIPLLILEPPLAWLQQLQLLAVLGPGLGQLCRHCVSGMGFNKSQYLPLDVDADEENALSPEVCYECKINGYSKKDSRKKRSANRLEQTSWGSLDTESPLRVRVDMSRLGGREHILELLPARGRHVRYVLSRGNERGIFQIRRRDGASFLHVRRGRAVPGLHTLEITSVPQEKGMEQLDGSREDSYLPGETEEALRVRLWVHLY</sequence>
<comment type="caution">
    <text evidence="12">The sequence shown here is derived from an EMBL/GenBank/DDBJ whole genome shotgun (WGS) entry which is preliminary data.</text>
</comment>
<proteinExistence type="predicted"/>
<dbReference type="Pfam" id="PF12947">
    <property type="entry name" value="EGF_3"/>
    <property type="match status" value="1"/>
</dbReference>
<keyword evidence="13" id="KW-1185">Reference proteome</keyword>
<evidence type="ECO:0000259" key="10">
    <source>
        <dbReference type="PROSITE" id="PS50026"/>
    </source>
</evidence>
<evidence type="ECO:0008006" key="14">
    <source>
        <dbReference type="Google" id="ProtNLM"/>
    </source>
</evidence>
<evidence type="ECO:0000256" key="4">
    <source>
        <dbReference type="ARBA" id="ARBA00022536"/>
    </source>
</evidence>
<evidence type="ECO:0000259" key="11">
    <source>
        <dbReference type="PROSITE" id="PS51364"/>
    </source>
</evidence>
<keyword evidence="5" id="KW-0732">Signal</keyword>
<dbReference type="CDD" id="cd00054">
    <property type="entry name" value="EGF_CA"/>
    <property type="match status" value="7"/>
</dbReference>
<dbReference type="PROSITE" id="PS01187">
    <property type="entry name" value="EGF_CA"/>
    <property type="match status" value="3"/>
</dbReference>
<feature type="domain" description="EGF-like" evidence="10">
    <location>
        <begin position="124"/>
        <end position="164"/>
    </location>
</feature>
<keyword evidence="8" id="KW-0325">Glycoprotein</keyword>
<feature type="domain" description="EGF-like" evidence="10">
    <location>
        <begin position="230"/>
        <end position="271"/>
    </location>
</feature>
<dbReference type="SUPFAM" id="SSF57581">
    <property type="entry name" value="TB module/8-cys domain"/>
    <property type="match status" value="1"/>
</dbReference>
<dbReference type="FunFam" id="2.10.25.10:FF:000003">
    <property type="entry name" value="fibrillin-1 isoform X1"/>
    <property type="match status" value="3"/>
</dbReference>
<dbReference type="InterPro" id="IPR018097">
    <property type="entry name" value="EGF_Ca-bd_CS"/>
</dbReference>
<dbReference type="Gene3D" id="3.90.290.10">
    <property type="entry name" value="TGF-beta binding (TB) domain"/>
    <property type="match status" value="1"/>
</dbReference>
<keyword evidence="6" id="KW-0677">Repeat</keyword>
<dbReference type="InterPro" id="IPR024731">
    <property type="entry name" value="NELL2-like_EGF"/>
</dbReference>
<dbReference type="SMART" id="SM00179">
    <property type="entry name" value="EGF_CA"/>
    <property type="match status" value="8"/>
</dbReference>
<dbReference type="FunFam" id="2.10.25.10:FF:000133">
    <property type="entry name" value="Fibrillin 3"/>
    <property type="match status" value="1"/>
</dbReference>
<feature type="domain" description="EGF-like" evidence="10">
    <location>
        <begin position="41"/>
        <end position="82"/>
    </location>
</feature>
<dbReference type="Pfam" id="PF00683">
    <property type="entry name" value="TB"/>
    <property type="match status" value="1"/>
</dbReference>
<dbReference type="FunFam" id="3.90.290.10:FF:000005">
    <property type="entry name" value="Fibrillin 2"/>
    <property type="match status" value="1"/>
</dbReference>
<dbReference type="OrthoDB" id="4062651at2759"/>
<feature type="domain" description="EGF-like" evidence="10">
    <location>
        <begin position="83"/>
        <end position="119"/>
    </location>
</feature>
<evidence type="ECO:0000256" key="9">
    <source>
        <dbReference type="PROSITE-ProRule" id="PRU00076"/>
    </source>
</evidence>
<dbReference type="FunFam" id="2.10.25.10:FF:000010">
    <property type="entry name" value="Pro-epidermal growth factor"/>
    <property type="match status" value="1"/>
</dbReference>
<organism evidence="12 13">
    <name type="scientific">Zosterops borbonicus</name>
    <dbReference type="NCBI Taxonomy" id="364589"/>
    <lineage>
        <taxon>Eukaryota</taxon>
        <taxon>Metazoa</taxon>
        <taxon>Chordata</taxon>
        <taxon>Craniata</taxon>
        <taxon>Vertebrata</taxon>
        <taxon>Euteleostomi</taxon>
        <taxon>Archelosauria</taxon>
        <taxon>Archosauria</taxon>
        <taxon>Dinosauria</taxon>
        <taxon>Saurischia</taxon>
        <taxon>Theropoda</taxon>
        <taxon>Coelurosauria</taxon>
        <taxon>Aves</taxon>
        <taxon>Neognathae</taxon>
        <taxon>Neoaves</taxon>
        <taxon>Telluraves</taxon>
        <taxon>Australaves</taxon>
        <taxon>Passeriformes</taxon>
        <taxon>Sylvioidea</taxon>
        <taxon>Zosteropidae</taxon>
        <taxon>Zosterops</taxon>
    </lineage>
</organism>
<dbReference type="InterPro" id="IPR001881">
    <property type="entry name" value="EGF-like_Ca-bd_dom"/>
</dbReference>
<feature type="domain" description="EGF-like" evidence="10">
    <location>
        <begin position="1"/>
        <end position="40"/>
    </location>
</feature>
<keyword evidence="3" id="KW-0272">Extracellular matrix</keyword>
<evidence type="ECO:0000256" key="5">
    <source>
        <dbReference type="ARBA" id="ARBA00022729"/>
    </source>
</evidence>
<protein>
    <recommendedName>
        <fullName evidence="14">Fibrillin 1</fullName>
    </recommendedName>
</protein>
<dbReference type="InterPro" id="IPR052080">
    <property type="entry name" value="vWF_C/EGF_Fibrillin"/>
</dbReference>
<dbReference type="AlphaFoldDB" id="A0A8K1LF21"/>
<dbReference type="Pfam" id="PF07645">
    <property type="entry name" value="EGF_CA"/>
    <property type="match status" value="7"/>
</dbReference>
<evidence type="ECO:0000256" key="3">
    <source>
        <dbReference type="ARBA" id="ARBA00022530"/>
    </source>
</evidence>
<dbReference type="PROSITE" id="PS50026">
    <property type="entry name" value="EGF_3"/>
    <property type="match status" value="8"/>
</dbReference>
<feature type="domain" description="EGF-like" evidence="10">
    <location>
        <begin position="188"/>
        <end position="229"/>
    </location>
</feature>
<comment type="caution">
    <text evidence="9">Lacks conserved residue(s) required for the propagation of feature annotation.</text>
</comment>
<dbReference type="Proteomes" id="UP000796761">
    <property type="component" value="Unassembled WGS sequence"/>
</dbReference>
<evidence type="ECO:0000256" key="1">
    <source>
        <dbReference type="ARBA" id="ARBA00004498"/>
    </source>
</evidence>
<dbReference type="InterPro" id="IPR036773">
    <property type="entry name" value="TB_dom_sf"/>
</dbReference>
<feature type="domain" description="TB" evidence="11">
    <location>
        <begin position="276"/>
        <end position="329"/>
    </location>
</feature>
<evidence type="ECO:0000256" key="8">
    <source>
        <dbReference type="ARBA" id="ARBA00023180"/>
    </source>
</evidence>
<reference evidence="12" key="1">
    <citation type="submission" date="2019-04" db="EMBL/GenBank/DDBJ databases">
        <title>Genome assembly of Zosterops borbonicus 15179.</title>
        <authorList>
            <person name="Leroy T."/>
            <person name="Anselmetti Y."/>
            <person name="Tilak M.-K."/>
            <person name="Nabholz B."/>
        </authorList>
    </citation>
    <scope>NUCLEOTIDE SEQUENCE</scope>
    <source>
        <strain evidence="12">HGM_15179</strain>
        <tissue evidence="12">Muscle</tissue>
    </source>
</reference>
<dbReference type="InterPro" id="IPR009030">
    <property type="entry name" value="Growth_fac_rcpt_cys_sf"/>
</dbReference>
<evidence type="ECO:0000256" key="7">
    <source>
        <dbReference type="ARBA" id="ARBA00023157"/>
    </source>
</evidence>
<keyword evidence="2" id="KW-0964">Secreted</keyword>
<dbReference type="FunFam" id="2.10.25.10:FF:000049">
    <property type="entry name" value="Fibrillin 2"/>
    <property type="match status" value="1"/>
</dbReference>
<feature type="domain" description="EGF-like" evidence="10">
    <location>
        <begin position="346"/>
        <end position="387"/>
    </location>
</feature>
<evidence type="ECO:0000313" key="12">
    <source>
        <dbReference type="EMBL" id="TRZ11373.1"/>
    </source>
</evidence>
<dbReference type="PANTHER" id="PTHR47333:SF4">
    <property type="entry name" value="EGF-LIKE DOMAIN-CONTAINING PROTEIN"/>
    <property type="match status" value="1"/>
</dbReference>
<comment type="subcellular location">
    <subcellularLocation>
        <location evidence="1">Secreted</location>
        <location evidence="1">Extracellular space</location>
        <location evidence="1">Extracellular matrix</location>
    </subcellularLocation>
</comment>
<dbReference type="InterPro" id="IPR017878">
    <property type="entry name" value="TB_dom"/>
</dbReference>
<dbReference type="GO" id="GO:0005509">
    <property type="term" value="F:calcium ion binding"/>
    <property type="evidence" value="ECO:0007669"/>
    <property type="project" value="InterPro"/>
</dbReference>
<name>A0A8K1LF21_9PASS</name>
<dbReference type="FunFam" id="2.10.25.10:FF:000131">
    <property type="entry name" value="Fibrillin 2"/>
    <property type="match status" value="1"/>
</dbReference>
<dbReference type="PANTHER" id="PTHR47333">
    <property type="entry name" value="VON WILLEBRAND FACTOR C AND EGF DOMAIN-CONTAINING PROTEIN"/>
    <property type="match status" value="1"/>
</dbReference>
<dbReference type="InterPro" id="IPR000742">
    <property type="entry name" value="EGF"/>
</dbReference>
<dbReference type="SUPFAM" id="SSF57184">
    <property type="entry name" value="Growth factor receptor domain"/>
    <property type="match status" value="2"/>
</dbReference>
<feature type="non-terminal residue" evidence="12">
    <location>
        <position position="1"/>
    </location>
</feature>
<dbReference type="EMBL" id="SWJQ01000719">
    <property type="protein sequence ID" value="TRZ11373.1"/>
    <property type="molecule type" value="Genomic_DNA"/>
</dbReference>